<dbReference type="RefSeq" id="WP_156859334.1">
    <property type="nucleotide sequence ID" value="NZ_WOWR01000026.1"/>
</dbReference>
<comment type="caution">
    <text evidence="2">The sequence shown here is derived from an EMBL/GenBank/DDBJ whole genome shotgun (WGS) entry which is preliminary data.</text>
</comment>
<name>A0A7V8J323_PSEPU</name>
<dbReference type="SMART" id="SM00530">
    <property type="entry name" value="HTH_XRE"/>
    <property type="match status" value="1"/>
</dbReference>
<organism evidence="2 3">
    <name type="scientific">Pseudomonas putida</name>
    <name type="common">Arthrobacter siderocapsulatus</name>
    <dbReference type="NCBI Taxonomy" id="303"/>
    <lineage>
        <taxon>Bacteria</taxon>
        <taxon>Pseudomonadati</taxon>
        <taxon>Pseudomonadota</taxon>
        <taxon>Gammaproteobacteria</taxon>
        <taxon>Pseudomonadales</taxon>
        <taxon>Pseudomonadaceae</taxon>
        <taxon>Pseudomonas</taxon>
    </lineage>
</organism>
<dbReference type="Proteomes" id="UP000442695">
    <property type="component" value="Unassembled WGS sequence"/>
</dbReference>
<dbReference type="GO" id="GO:0003677">
    <property type="term" value="F:DNA binding"/>
    <property type="evidence" value="ECO:0007669"/>
    <property type="project" value="InterPro"/>
</dbReference>
<dbReference type="InterPro" id="IPR010982">
    <property type="entry name" value="Lambda_DNA-bd_dom_sf"/>
</dbReference>
<dbReference type="PROSITE" id="PS50943">
    <property type="entry name" value="HTH_CROC1"/>
    <property type="match status" value="1"/>
</dbReference>
<sequence length="225" mass="24298">MASSVSSIIREEEGSRLRVAYQRMKITKRITQAEIARACGWTSASTFNRVLSGKIPLTLDSVTKLAAALGVNPASISPRLIQEKATDQESKSIRLLPVSTVKDVRRGCWAEPFITTLRFPFLTADHTAYALTFDDDVAPSGLAGWVVIVEPGSKPELGDRVVVRQSPGKYSYGLLAGSDVDGAYSVDVADLGKILATPKRCMLVVSLGRKGDLRDFRACAENPIG</sequence>
<dbReference type="Pfam" id="PF13560">
    <property type="entry name" value="HTH_31"/>
    <property type="match status" value="1"/>
</dbReference>
<dbReference type="EMBL" id="WOWR01000026">
    <property type="protein sequence ID" value="KAF0253398.1"/>
    <property type="molecule type" value="Genomic_DNA"/>
</dbReference>
<dbReference type="Gene3D" id="1.10.260.40">
    <property type="entry name" value="lambda repressor-like DNA-binding domains"/>
    <property type="match status" value="1"/>
</dbReference>
<accession>A0A7V8J323</accession>
<gene>
    <name evidence="2" type="ORF">GN299_18360</name>
</gene>
<reference evidence="2 3" key="1">
    <citation type="submission" date="2019-12" db="EMBL/GenBank/DDBJ databases">
        <authorList>
            <person name="Woiski C."/>
        </authorList>
    </citation>
    <scope>NUCLEOTIDE SEQUENCE [LARGE SCALE GENOMIC DNA]</scope>
    <source>
        <strain evidence="2 3">BOE100</strain>
    </source>
</reference>
<dbReference type="AlphaFoldDB" id="A0A7V8J323"/>
<dbReference type="SUPFAM" id="SSF47413">
    <property type="entry name" value="lambda repressor-like DNA-binding domains"/>
    <property type="match status" value="1"/>
</dbReference>
<feature type="domain" description="HTH cro/C1-type" evidence="1">
    <location>
        <begin position="28"/>
        <end position="76"/>
    </location>
</feature>
<dbReference type="InterPro" id="IPR001387">
    <property type="entry name" value="Cro/C1-type_HTH"/>
</dbReference>
<dbReference type="CDD" id="cd00093">
    <property type="entry name" value="HTH_XRE"/>
    <property type="match status" value="1"/>
</dbReference>
<evidence type="ECO:0000313" key="2">
    <source>
        <dbReference type="EMBL" id="KAF0253398.1"/>
    </source>
</evidence>
<evidence type="ECO:0000259" key="1">
    <source>
        <dbReference type="PROSITE" id="PS50943"/>
    </source>
</evidence>
<proteinExistence type="predicted"/>
<evidence type="ECO:0000313" key="3">
    <source>
        <dbReference type="Proteomes" id="UP000442695"/>
    </source>
</evidence>
<protein>
    <submittedName>
        <fullName evidence="2">Helix-turn-helix domain-containing protein</fullName>
    </submittedName>
</protein>